<evidence type="ECO:0000256" key="5">
    <source>
        <dbReference type="ARBA" id="ARBA00023054"/>
    </source>
</evidence>
<feature type="compositionally biased region" description="Basic and acidic residues" evidence="9">
    <location>
        <begin position="2153"/>
        <end position="2172"/>
    </location>
</feature>
<dbReference type="GeneID" id="136815670"/>
<keyword evidence="3" id="KW-0963">Cytoplasm</keyword>
<feature type="region of interest" description="Disordered" evidence="9">
    <location>
        <begin position="1846"/>
        <end position="1885"/>
    </location>
</feature>
<dbReference type="RefSeq" id="XP_066928217.1">
    <property type="nucleotide sequence ID" value="XM_067072116.1"/>
</dbReference>
<evidence type="ECO:0000256" key="8">
    <source>
        <dbReference type="SAM" id="Coils"/>
    </source>
</evidence>
<dbReference type="GO" id="GO:0034451">
    <property type="term" value="C:centriolar satellite"/>
    <property type="evidence" value="ECO:0007669"/>
    <property type="project" value="TreeGrafter"/>
</dbReference>
<dbReference type="GO" id="GO:0035869">
    <property type="term" value="C:ciliary transition zone"/>
    <property type="evidence" value="ECO:0007669"/>
    <property type="project" value="TreeGrafter"/>
</dbReference>
<dbReference type="GO" id="GO:1905515">
    <property type="term" value="P:non-motile cilium assembly"/>
    <property type="evidence" value="ECO:0007669"/>
    <property type="project" value="TreeGrafter"/>
</dbReference>
<feature type="coiled-coil region" evidence="8">
    <location>
        <begin position="1051"/>
        <end position="1085"/>
    </location>
</feature>
<feature type="coiled-coil region" evidence="8">
    <location>
        <begin position="1206"/>
        <end position="1288"/>
    </location>
</feature>
<dbReference type="PANTHER" id="PTHR18879:SF20">
    <property type="entry name" value="CENTROSOMAL PROTEIN OF 290 KDA"/>
    <property type="match status" value="1"/>
</dbReference>
<feature type="coiled-coil region" evidence="8">
    <location>
        <begin position="1385"/>
        <end position="1416"/>
    </location>
</feature>
<dbReference type="InterPro" id="IPR026201">
    <property type="entry name" value="Cep290"/>
</dbReference>
<evidence type="ECO:0000256" key="4">
    <source>
        <dbReference type="ARBA" id="ARBA00022794"/>
    </source>
</evidence>
<dbReference type="OrthoDB" id="6351660at2759"/>
<feature type="coiled-coil region" evidence="8">
    <location>
        <begin position="120"/>
        <end position="287"/>
    </location>
</feature>
<feature type="coiled-coil region" evidence="8">
    <location>
        <begin position="401"/>
        <end position="557"/>
    </location>
</feature>
<feature type="region of interest" description="Disordered" evidence="9">
    <location>
        <begin position="2153"/>
        <end position="2200"/>
    </location>
</feature>
<dbReference type="Proteomes" id="UP000594262">
    <property type="component" value="Unplaced"/>
</dbReference>
<evidence type="ECO:0000256" key="9">
    <source>
        <dbReference type="SAM" id="MobiDB-lite"/>
    </source>
</evidence>
<evidence type="ECO:0000259" key="10">
    <source>
        <dbReference type="Pfam" id="PF16574"/>
    </source>
</evidence>
<name>A0A7M5X697_9CNID</name>
<evidence type="ECO:0000313" key="11">
    <source>
        <dbReference type="EnsemblMetazoa" id="CLYHEMP018504.2"/>
    </source>
</evidence>
<sequence length="2466" mass="287109">MGYIDWQRIQTADVERISLDEDAAEEYFNLLLNSDLSESDGKLSEADTVVKLFNVTKAVLNIKGIQYETAVDEMERLMAEKDGGRDGEAVLMAENQELKAEIAQYQKYSGTGDKYLRGEIQQLTERIKMLTEELNEADRRLMKEQESFDRLTKDLKDKDQRYHDTKRQLERMQDDVKEYQRQFQSQRDSMIMRRSNADDVRDQMKEKNRELSRNLDEISELQKANDRLQEEVKNATKEMESATKDMNEMADDYSKLKGVLEETDRVMEDMRKEREILRSQVQDMEQQLVRKAEGDDDIMIALNKKVAEWKDILAAKDADIESKGKELLSLQKQLHSAKMDSDRNTVIELMEANDKKDEQIKDLKSRLDLASKDYDEVTGHIKTLKSQTKDGAPSLQQQRKIQSLNETLQQEQVTIVRERERVIEIEQDIVEKDRQIAELVNRMIQYEKGQYGLTEAVQEIKDCRAQIRLRDRNIEDLTREINQLNLDFDDVHLENEEMRDRLGIGSRDELDVENIRRKRAVKEEQASALNRVLQKEVERLEEERLVLKKALRKHALDRGERAVELGLSALDMEPLDEEVVLSPSKSKIIKVIQQPDPVPQRENVSSNIPTQDSEVLVLQKMQFEKENTQLKDENRQLELALRELKGAMDSGDKDINSPSLDKLVAMIEEKHATGQYDTTVHLKSQIQHLSGRNEELRLELRSAQLEINKTISELDARAQNIENLEKENGALREISQGIIKLNPLPLPEGIKPTSKDIIACLNEYIIQILQEISNKETLCSEMESALEDMRRKYSVALHQQSIVYKEHLAVKVEKEEESKKYADEKEELLLKKSQTDVRLQEFDRLLDNLSTEPGQHKKMLTELTRKITVLKVNEKSLTRRYTILQDVEKNLRKQIDKLNKDFLDMEAAVTSKLGDLERHKETSTYKITALQKALEDTVPLSQLEVTNRQFNELTAKYRDLLQRENSMMAHSSAFDTMQGELKSHQHREKTLKEKLLLEKERAYALENTLNDLVTKLGRNVTPSEAATAEISSVARKLATLEMKELNERERANHATIKYDQLRTLVAELENRNAELEQKFAVTSKINLECQRVERDLRDQISNSVSAETNRSDRARIIHLEESHATLQTECHKLKEIADIAQHQTEAITMRHQSQGKETESLRKQLYELQMETDEKTVIAKLHQHIVALQISEVTAVRKYEVTNTKVKKQDIQIARLNQTVDDKTEEIQHLRNETRSKIRFLKVIIQDLRRQFSGALPLGQQERFSETLRTLQEKRISLESNLHETKIKHLAAEDRSLELKVKYDGLQELITTLKDRQGAKKVVEWHNRMGEIKLEDMKLKREIDRLKEQVIYLERINQKNDQSVTTLEGDMIKQAKEYEDRQLLWEQHEVELERKIAKLENQQKDFYEAAKKFEQATGALPDETLPIANQLEIAIVKIKEHIKTIIYARNETNKMQENYDKMEGRLRAAEQSLLQKDKVINELRIRVPLSDRFALEAATSAHAQTSSSTEAPSQMKQALRVAQTTVDSLKLMLQKKDENIIKYQELLNRSREELKAQADSHRQEIKTLQDRLQLEIEEHVKKIKKVHTQYVNAPQPKIASDRQLRRLAELEEMVGEQDTALGTASAKHHKLLVDMRSLKEEAEENIKTLKSEMKRKNEEHLKEIKALNAKIKDLHTTIDEKNLEAEVLKQELDSAIEANEKAPSKTMKHLVERLRNQLAKKEKEQKALSQALLQIRSDMVVTAEENVKAYSKKLEGEASIQNLLDKETSTLSEQVEELQERLDKAKRELKQKREDEETTAMEIESLKRDLQRKETALRSLGNELKDREDLQEKYDKLKTDNKKLEQKLKSVSSAKKPVSETPMEAVDESRLTSAPSDKRSTMLNDLDELPVKETKNREEVIRWAEGKKWKKKMEHLKTKLKEKSEENLVLQKSNKSLKDAMNRHEKDKNALQNRLKSVSSKSASHYIEPNSSNTLAHEEIVGALKARIFQLEDQNNEITKQLNVDREKEIQELRIQISQQNETIHAIEAELMRKQESKDVDGYNWSLHREQKLQKEMLQVRKENMELRFENEQANKDVPRLKARVKDLSEYVEILKKEIENSKKKEKAKKVAMGTGSQGQSVEDMERVIGAMRRVVERLQSENEVLKKKVEKVKSNSELTKENKSLKQELQKVKQTSSQQHQRKMETTGGGNPSTRVLKENERLRKELEKERDDGEKSRILIQDLEERNKDLAERLTEKERELEELTERIGQLTTNDGQNRSIVVNRMYQEKIKCLDQEIAKKNEILKEIKSHIRGCAEREAQLLRDIDELKEKVEFLQNFPNGVENENDALAALQQSRLRVRTLECEKEELVNELKRLRELTNDGEEKIDVTQDEIIKKLKNYDKMLALEVDLRTRIKSMEIEKERLSKENNKLKKELDSFDPAFFDELEDLKYNYQKSLTKNSLLEKQLIDLSEQLGIDVNIPP</sequence>
<evidence type="ECO:0000256" key="6">
    <source>
        <dbReference type="ARBA" id="ARBA00023212"/>
    </source>
</evidence>
<proteinExistence type="predicted"/>
<keyword evidence="7" id="KW-0966">Cell projection</keyword>
<evidence type="ECO:0000313" key="12">
    <source>
        <dbReference type="Proteomes" id="UP000594262"/>
    </source>
</evidence>
<evidence type="ECO:0000256" key="3">
    <source>
        <dbReference type="ARBA" id="ARBA00022490"/>
    </source>
</evidence>
<evidence type="ECO:0000256" key="7">
    <source>
        <dbReference type="ARBA" id="ARBA00023273"/>
    </source>
</evidence>
<comment type="subcellular location">
    <subcellularLocation>
        <location evidence="1">Cytoplasm</location>
        <location evidence="1">Cytoskeleton</location>
        <location evidence="1">Cilium basal body</location>
    </subcellularLocation>
    <subcellularLocation>
        <location evidence="2">Cytoplasm</location>
        <location evidence="2">Cytoskeleton</location>
        <location evidence="2">Microtubule organizing center</location>
        <location evidence="2">Centrosome</location>
    </subcellularLocation>
</comment>
<reference evidence="11" key="1">
    <citation type="submission" date="2021-01" db="UniProtKB">
        <authorList>
            <consortium name="EnsemblMetazoa"/>
        </authorList>
    </citation>
    <scope>IDENTIFICATION</scope>
</reference>
<feature type="coiled-coil region" evidence="8">
    <location>
        <begin position="772"/>
        <end position="831"/>
    </location>
</feature>
<protein>
    <recommendedName>
        <fullName evidence="10">Centrosomal protein of 290kDa coiled-coil region domain-containing protein</fullName>
    </recommendedName>
</protein>
<feature type="domain" description="Centrosomal protein of 290kDa coiled-coil region" evidence="10">
    <location>
        <begin position="1267"/>
        <end position="1394"/>
    </location>
</feature>
<dbReference type="Gene3D" id="1.10.287.1490">
    <property type="match status" value="1"/>
</dbReference>
<dbReference type="EnsemblMetazoa" id="CLYHEMT018504.2">
    <property type="protein sequence ID" value="CLYHEMP018504.2"/>
    <property type="gene ID" value="CLYHEMG018504"/>
</dbReference>
<organism evidence="11 12">
    <name type="scientific">Clytia hemisphaerica</name>
    <dbReference type="NCBI Taxonomy" id="252671"/>
    <lineage>
        <taxon>Eukaryota</taxon>
        <taxon>Metazoa</taxon>
        <taxon>Cnidaria</taxon>
        <taxon>Hydrozoa</taxon>
        <taxon>Hydroidolina</taxon>
        <taxon>Leptothecata</taxon>
        <taxon>Obeliida</taxon>
        <taxon>Clytiidae</taxon>
        <taxon>Clytia</taxon>
    </lineage>
</organism>
<keyword evidence="6" id="KW-0206">Cytoskeleton</keyword>
<feature type="coiled-coil region" evidence="8">
    <location>
        <begin position="620"/>
        <end position="650"/>
    </location>
</feature>
<feature type="coiled-coil region" evidence="8">
    <location>
        <begin position="686"/>
        <end position="734"/>
    </location>
</feature>
<keyword evidence="4" id="KW-0970">Cilium biogenesis/degradation</keyword>
<dbReference type="PANTHER" id="PTHR18879">
    <property type="entry name" value="CENTROSOMAL PROTEIN OF 290 KDA"/>
    <property type="match status" value="1"/>
</dbReference>
<accession>A0A7M5X697</accession>
<dbReference type="GO" id="GO:1905349">
    <property type="term" value="P:ciliary transition zone assembly"/>
    <property type="evidence" value="ECO:0007669"/>
    <property type="project" value="TreeGrafter"/>
</dbReference>
<dbReference type="InterPro" id="IPR032321">
    <property type="entry name" value="Cep209_CC5"/>
</dbReference>
<feature type="coiled-coil region" evidence="8">
    <location>
        <begin position="1533"/>
        <end position="1578"/>
    </location>
</feature>
<keyword evidence="5 8" id="KW-0175">Coiled coil</keyword>
<feature type="coiled-coil region" evidence="8">
    <location>
        <begin position="1632"/>
        <end position="1731"/>
    </location>
</feature>
<evidence type="ECO:0000256" key="1">
    <source>
        <dbReference type="ARBA" id="ARBA00004120"/>
    </source>
</evidence>
<evidence type="ECO:0000256" key="2">
    <source>
        <dbReference type="ARBA" id="ARBA00004300"/>
    </source>
</evidence>
<feature type="coiled-coil region" evidence="8">
    <location>
        <begin position="881"/>
        <end position="908"/>
    </location>
</feature>
<dbReference type="Pfam" id="PF16574">
    <property type="entry name" value="CEP209_CC5"/>
    <property type="match status" value="1"/>
</dbReference>
<dbReference type="GO" id="GO:0097711">
    <property type="term" value="P:ciliary basal body-plasma membrane docking"/>
    <property type="evidence" value="ECO:0007669"/>
    <property type="project" value="TreeGrafter"/>
</dbReference>
<keyword evidence="12" id="KW-1185">Reference proteome</keyword>
<feature type="coiled-coil region" evidence="8">
    <location>
        <begin position="346"/>
        <end position="373"/>
    </location>
</feature>